<feature type="domain" description="GP-PDE" evidence="2">
    <location>
        <begin position="1"/>
        <end position="118"/>
    </location>
</feature>
<dbReference type="GO" id="GO:0046475">
    <property type="term" value="P:glycerophospholipid catabolic process"/>
    <property type="evidence" value="ECO:0007669"/>
    <property type="project" value="TreeGrafter"/>
</dbReference>
<reference evidence="4" key="1">
    <citation type="submission" date="2025-08" db="UniProtKB">
        <authorList>
            <consortium name="RefSeq"/>
        </authorList>
    </citation>
    <scope>IDENTIFICATION</scope>
    <source>
        <tissue evidence="4">Gonads</tissue>
    </source>
</reference>
<sequence>MFHIPVRELTLQQLQSLKLSHPAEVKEVHSDHDMETVDPLEHQPFPTLQQLFETLDEHIGFNIEVKYAMQLRTGTYEEDQVHYTERNHYIDHILQCILDNAGSRRIILSCFDPNVCTM</sequence>
<dbReference type="SUPFAM" id="SSF51695">
    <property type="entry name" value="PLC-like phosphodiesterases"/>
    <property type="match status" value="1"/>
</dbReference>
<evidence type="ECO:0000259" key="2">
    <source>
        <dbReference type="PROSITE" id="PS51704"/>
    </source>
</evidence>
<protein>
    <submittedName>
        <fullName evidence="4">Glycerophosphocholine phosphodiesterase GPCPD1-like</fullName>
    </submittedName>
</protein>
<evidence type="ECO:0000313" key="3">
    <source>
        <dbReference type="Proteomes" id="UP000085678"/>
    </source>
</evidence>
<name>A0A2R2MP63_LINAN</name>
<dbReference type="PANTHER" id="PTHR22958:SF1">
    <property type="entry name" value="GLYCEROPHOSPHOCHOLINE PHOSPHODIESTERASE GPCPD1"/>
    <property type="match status" value="1"/>
</dbReference>
<dbReference type="Pfam" id="PF03009">
    <property type="entry name" value="GDPD"/>
    <property type="match status" value="1"/>
</dbReference>
<evidence type="ECO:0000313" key="4">
    <source>
        <dbReference type="RefSeq" id="XP_023931812.1"/>
    </source>
</evidence>
<dbReference type="Gene3D" id="3.20.20.190">
    <property type="entry name" value="Phosphatidylinositol (PI) phosphodiesterase"/>
    <property type="match status" value="1"/>
</dbReference>
<keyword evidence="1" id="KW-0378">Hydrolase</keyword>
<dbReference type="RefSeq" id="XP_023931812.1">
    <property type="nucleotide sequence ID" value="XM_024076044.1"/>
</dbReference>
<dbReference type="AlphaFoldDB" id="A0A2R2MP63"/>
<dbReference type="STRING" id="7574.A0A2R2MP63"/>
<organism evidence="3 4">
    <name type="scientific">Lingula anatina</name>
    <name type="common">Brachiopod</name>
    <name type="synonym">Lingula unguis</name>
    <dbReference type="NCBI Taxonomy" id="7574"/>
    <lineage>
        <taxon>Eukaryota</taxon>
        <taxon>Metazoa</taxon>
        <taxon>Spiralia</taxon>
        <taxon>Lophotrochozoa</taxon>
        <taxon>Brachiopoda</taxon>
        <taxon>Linguliformea</taxon>
        <taxon>Lingulata</taxon>
        <taxon>Lingulida</taxon>
        <taxon>Linguloidea</taxon>
        <taxon>Lingulidae</taxon>
        <taxon>Lingula</taxon>
    </lineage>
</organism>
<gene>
    <name evidence="4" type="primary">LOC112042091</name>
</gene>
<dbReference type="KEGG" id="lak:112042091"/>
<evidence type="ECO:0000256" key="1">
    <source>
        <dbReference type="ARBA" id="ARBA00022801"/>
    </source>
</evidence>
<proteinExistence type="predicted"/>
<dbReference type="GeneID" id="112042091"/>
<dbReference type="GO" id="GO:0047389">
    <property type="term" value="F:glycerophosphocholine phosphodiesterase activity"/>
    <property type="evidence" value="ECO:0007669"/>
    <property type="project" value="TreeGrafter"/>
</dbReference>
<dbReference type="InterPro" id="IPR030395">
    <property type="entry name" value="GP_PDE_dom"/>
</dbReference>
<dbReference type="OrthoDB" id="1058301at2759"/>
<keyword evidence="3" id="KW-1185">Reference proteome</keyword>
<dbReference type="InterPro" id="IPR051578">
    <property type="entry name" value="GDPD"/>
</dbReference>
<dbReference type="PROSITE" id="PS51704">
    <property type="entry name" value="GP_PDE"/>
    <property type="match status" value="1"/>
</dbReference>
<dbReference type="InterPro" id="IPR017946">
    <property type="entry name" value="PLC-like_Pdiesterase_TIM-brl"/>
</dbReference>
<dbReference type="InParanoid" id="A0A2R2MP63"/>
<accession>A0A2R2MP63</accession>
<dbReference type="Proteomes" id="UP000085678">
    <property type="component" value="Unplaced"/>
</dbReference>
<dbReference type="PANTHER" id="PTHR22958">
    <property type="entry name" value="GLYCEROPHOSPHORYL DIESTER PHOSPHODIESTERASE"/>
    <property type="match status" value="1"/>
</dbReference>